<protein>
    <submittedName>
        <fullName evidence="1">Uncharacterized protein</fullName>
    </submittedName>
</protein>
<comment type="caution">
    <text evidence="1">The sequence shown here is derived from an EMBL/GenBank/DDBJ whole genome shotgun (WGS) entry which is preliminary data.</text>
</comment>
<keyword evidence="2" id="KW-1185">Reference proteome</keyword>
<accession>A0ACB8QHF6</accession>
<evidence type="ECO:0000313" key="1">
    <source>
        <dbReference type="EMBL" id="KAI0031067.1"/>
    </source>
</evidence>
<sequence length="435" mass="48644">MSNANLVNPFTWACIRAARTIIPEPKDRIPLTISTAIYPLLAFVPFTFMAYLVRRPDTYLARLLLLPLVITTALRGAFAYFWTDPRLNVYNWGGALASFVMIAKAIDWALVPEGRFKLGERQPGAMEEPAVAAKEAVPDAPGDASARRRPLGDWLPRGLEDALEVIFSLRGLGWDYGKDVYVPKQTRPIERSAYLRATLTSFLCNFLALDLIEATLKLVPGVGDVHGGTIFLPNLPPPQRYAVSTLIHFSTGCALLAGFGMVYDLCTLLAVGLLHHLPTSWPPVLDNPWVAQSLHEFWSRRWHQLLRQTFLVFGGWPGAAIAGDVGLVIGTFFASGMFHECTMYAMGREWDWRVPLFFVLQGFSVIGERVWRIVTGRRVDGWLGTLWVYIDIVVFGQPLVDSWHRRGLAGGMVIPPPISPARQLLFPTIRRLLHI</sequence>
<gene>
    <name evidence="1" type="ORF">K488DRAFT_79290</name>
</gene>
<name>A0ACB8QHF6_9AGAM</name>
<reference evidence="1" key="2">
    <citation type="journal article" date="2022" name="New Phytol.">
        <title>Evolutionary transition to the ectomycorrhizal habit in the genomes of a hyperdiverse lineage of mushroom-forming fungi.</title>
        <authorList>
            <person name="Looney B."/>
            <person name="Miyauchi S."/>
            <person name="Morin E."/>
            <person name="Drula E."/>
            <person name="Courty P.E."/>
            <person name="Kohler A."/>
            <person name="Kuo A."/>
            <person name="LaButti K."/>
            <person name="Pangilinan J."/>
            <person name="Lipzen A."/>
            <person name="Riley R."/>
            <person name="Andreopoulos W."/>
            <person name="He G."/>
            <person name="Johnson J."/>
            <person name="Nolan M."/>
            <person name="Tritt A."/>
            <person name="Barry K.W."/>
            <person name="Grigoriev I.V."/>
            <person name="Nagy L.G."/>
            <person name="Hibbett D."/>
            <person name="Henrissat B."/>
            <person name="Matheny P.B."/>
            <person name="Labbe J."/>
            <person name="Martin F.M."/>
        </authorList>
    </citation>
    <scope>NUCLEOTIDE SEQUENCE</scope>
    <source>
        <strain evidence="1">EC-137</strain>
    </source>
</reference>
<dbReference type="Proteomes" id="UP000814128">
    <property type="component" value="Unassembled WGS sequence"/>
</dbReference>
<evidence type="ECO:0000313" key="2">
    <source>
        <dbReference type="Proteomes" id="UP000814128"/>
    </source>
</evidence>
<organism evidence="1 2">
    <name type="scientific">Vararia minispora EC-137</name>
    <dbReference type="NCBI Taxonomy" id="1314806"/>
    <lineage>
        <taxon>Eukaryota</taxon>
        <taxon>Fungi</taxon>
        <taxon>Dikarya</taxon>
        <taxon>Basidiomycota</taxon>
        <taxon>Agaricomycotina</taxon>
        <taxon>Agaricomycetes</taxon>
        <taxon>Russulales</taxon>
        <taxon>Lachnocladiaceae</taxon>
        <taxon>Vararia</taxon>
    </lineage>
</organism>
<reference evidence="1" key="1">
    <citation type="submission" date="2021-02" db="EMBL/GenBank/DDBJ databases">
        <authorList>
            <consortium name="DOE Joint Genome Institute"/>
            <person name="Ahrendt S."/>
            <person name="Looney B.P."/>
            <person name="Miyauchi S."/>
            <person name="Morin E."/>
            <person name="Drula E."/>
            <person name="Courty P.E."/>
            <person name="Chicoki N."/>
            <person name="Fauchery L."/>
            <person name="Kohler A."/>
            <person name="Kuo A."/>
            <person name="Labutti K."/>
            <person name="Pangilinan J."/>
            <person name="Lipzen A."/>
            <person name="Riley R."/>
            <person name="Andreopoulos W."/>
            <person name="He G."/>
            <person name="Johnson J."/>
            <person name="Barry K.W."/>
            <person name="Grigoriev I.V."/>
            <person name="Nagy L."/>
            <person name="Hibbett D."/>
            <person name="Henrissat B."/>
            <person name="Matheny P.B."/>
            <person name="Labbe J."/>
            <person name="Martin F."/>
        </authorList>
    </citation>
    <scope>NUCLEOTIDE SEQUENCE</scope>
    <source>
        <strain evidence="1">EC-137</strain>
    </source>
</reference>
<proteinExistence type="predicted"/>
<dbReference type="EMBL" id="MU273594">
    <property type="protein sequence ID" value="KAI0031067.1"/>
    <property type="molecule type" value="Genomic_DNA"/>
</dbReference>